<feature type="domain" description="SH3b" evidence="4">
    <location>
        <begin position="200"/>
        <end position="249"/>
    </location>
</feature>
<dbReference type="InterPro" id="IPR011990">
    <property type="entry name" value="TPR-like_helical_dom_sf"/>
</dbReference>
<name>A0A238UG23_9FLAO</name>
<evidence type="ECO:0000313" key="5">
    <source>
        <dbReference type="EMBL" id="SNR17394.1"/>
    </source>
</evidence>
<dbReference type="EMBL" id="LT899436">
    <property type="protein sequence ID" value="SNR17394.1"/>
    <property type="molecule type" value="Genomic_DNA"/>
</dbReference>
<dbReference type="SMART" id="SM00028">
    <property type="entry name" value="TPR"/>
    <property type="match status" value="2"/>
</dbReference>
<proteinExistence type="predicted"/>
<dbReference type="Gene3D" id="1.25.40.10">
    <property type="entry name" value="Tetratricopeptide repeat domain"/>
    <property type="match status" value="1"/>
</dbReference>
<dbReference type="RefSeq" id="WP_231970211.1">
    <property type="nucleotide sequence ID" value="NZ_LT899436.1"/>
</dbReference>
<feature type="chain" id="PRO_5012714826" evidence="3">
    <location>
        <begin position="21"/>
        <end position="255"/>
    </location>
</feature>
<keyword evidence="2" id="KW-1133">Transmembrane helix</keyword>
<dbReference type="Gene3D" id="2.30.30.40">
    <property type="entry name" value="SH3 Domains"/>
    <property type="match status" value="1"/>
</dbReference>
<feature type="transmembrane region" description="Helical" evidence="2">
    <location>
        <begin position="129"/>
        <end position="152"/>
    </location>
</feature>
<dbReference type="PROSITE" id="PS50005">
    <property type="entry name" value="TPR"/>
    <property type="match status" value="1"/>
</dbReference>
<evidence type="ECO:0000313" key="6">
    <source>
        <dbReference type="Proteomes" id="UP000215214"/>
    </source>
</evidence>
<reference evidence="5 6" key="1">
    <citation type="submission" date="2017-07" db="EMBL/GenBank/DDBJ databases">
        <authorList>
            <person name="Sun Z.S."/>
            <person name="Albrecht U."/>
            <person name="Echele G."/>
            <person name="Lee C.C."/>
        </authorList>
    </citation>
    <scope>NUCLEOTIDE SEQUENCE [LARGE SCALE GENOMIC DNA]</scope>
    <source>
        <strain evidence="6">type strain: KCTC 22618</strain>
    </source>
</reference>
<dbReference type="Pfam" id="PF00515">
    <property type="entry name" value="TPR_1"/>
    <property type="match status" value="1"/>
</dbReference>
<sequence length="255" mass="29335">MMKRIIWLLTLFVSASFANAQNTDELFNNANNLYKNGSYKEAAKIYESLIASKTVSSELFYNLGNCYYKLNKVGPSIYNYEKALLLDPLNEDAKNNLVFAKRLTLDRIEELPKSVLQKFNENYISKISFNGWAVVSVIISFLASILFILYYFSLIPSRKRIFFTTSILLFLILIISLAITYHQYSKFSNTVEAIIFSDEASVKNEPTKNGDEVFLLHEGTKVIVLDEVDDWKKIRLVDGKIGWLKNDNIKILDLF</sequence>
<keyword evidence="2" id="KW-0472">Membrane</keyword>
<dbReference type="SUPFAM" id="SSF48452">
    <property type="entry name" value="TPR-like"/>
    <property type="match status" value="1"/>
</dbReference>
<dbReference type="InterPro" id="IPR003646">
    <property type="entry name" value="SH3-like_bac-type"/>
</dbReference>
<keyword evidence="3" id="KW-0732">Signal</keyword>
<evidence type="ECO:0000259" key="4">
    <source>
        <dbReference type="Pfam" id="PF08239"/>
    </source>
</evidence>
<dbReference type="AlphaFoldDB" id="A0A238UG23"/>
<gene>
    <name evidence="5" type="ORF">TJEJU_3758</name>
</gene>
<keyword evidence="2" id="KW-0812">Transmembrane</keyword>
<organism evidence="5 6">
    <name type="scientific">Tenacibaculum jejuense</name>
    <dbReference type="NCBI Taxonomy" id="584609"/>
    <lineage>
        <taxon>Bacteria</taxon>
        <taxon>Pseudomonadati</taxon>
        <taxon>Bacteroidota</taxon>
        <taxon>Flavobacteriia</taxon>
        <taxon>Flavobacteriales</taxon>
        <taxon>Flavobacteriaceae</taxon>
        <taxon>Tenacibaculum</taxon>
    </lineage>
</organism>
<feature type="signal peptide" evidence="3">
    <location>
        <begin position="1"/>
        <end position="20"/>
    </location>
</feature>
<keyword evidence="6" id="KW-1185">Reference proteome</keyword>
<dbReference type="InterPro" id="IPR019734">
    <property type="entry name" value="TPR_rpt"/>
</dbReference>
<dbReference type="KEGG" id="tje:TJEJU_3758"/>
<dbReference type="Proteomes" id="UP000215214">
    <property type="component" value="Chromosome TJEJU"/>
</dbReference>
<keyword evidence="1" id="KW-0802">TPR repeat</keyword>
<accession>A0A238UG23</accession>
<evidence type="ECO:0000256" key="3">
    <source>
        <dbReference type="SAM" id="SignalP"/>
    </source>
</evidence>
<evidence type="ECO:0000256" key="2">
    <source>
        <dbReference type="SAM" id="Phobius"/>
    </source>
</evidence>
<feature type="transmembrane region" description="Helical" evidence="2">
    <location>
        <begin position="161"/>
        <end position="181"/>
    </location>
</feature>
<feature type="repeat" description="TPR" evidence="1">
    <location>
        <begin position="57"/>
        <end position="90"/>
    </location>
</feature>
<evidence type="ECO:0000256" key="1">
    <source>
        <dbReference type="PROSITE-ProRule" id="PRU00339"/>
    </source>
</evidence>
<dbReference type="Pfam" id="PF08239">
    <property type="entry name" value="SH3_3"/>
    <property type="match status" value="1"/>
</dbReference>
<protein>
    <submittedName>
        <fullName evidence="5">Aerotolerance-related exported protein</fullName>
    </submittedName>
</protein>